<dbReference type="EMBL" id="NFKK01000003">
    <property type="protein sequence ID" value="OUP53868.1"/>
    <property type="molecule type" value="Genomic_DNA"/>
</dbReference>
<dbReference type="SUPFAM" id="SSF52540">
    <property type="entry name" value="P-loop containing nucleoside triphosphate hydrolases"/>
    <property type="match status" value="1"/>
</dbReference>
<sequence>MRKQVFIINGQGGVGKDTICNCAAQYFRVRNVSSITPIVEIARFAGWDGQKTLAARRLLSQLKQAFTEFNDLSFTYCLKAYQDFLNSDDEILFLHVREPEEIERLKTAIGPDCRTLLVRRSDLSARHYGNRSDDEVESYPYDLYFDNHPPLDTLPERVRNFFEKL</sequence>
<comment type="caution">
    <text evidence="1">The sequence shown here is derived from an EMBL/GenBank/DDBJ whole genome shotgun (WGS) entry which is preliminary data.</text>
</comment>
<dbReference type="InterPro" id="IPR027417">
    <property type="entry name" value="P-loop_NTPase"/>
</dbReference>
<evidence type="ECO:0000313" key="2">
    <source>
        <dbReference type="Proteomes" id="UP000195897"/>
    </source>
</evidence>
<reference evidence="2" key="1">
    <citation type="submission" date="2017-04" db="EMBL/GenBank/DDBJ databases">
        <title>Function of individual gut microbiota members based on whole genome sequencing of pure cultures obtained from chicken caecum.</title>
        <authorList>
            <person name="Medvecky M."/>
            <person name="Cejkova D."/>
            <person name="Polansky O."/>
            <person name="Karasova D."/>
            <person name="Kubasova T."/>
            <person name="Cizek A."/>
            <person name="Rychlik I."/>
        </authorList>
    </citation>
    <scope>NUCLEOTIDE SEQUENCE [LARGE SCALE GENOMIC DNA]</scope>
    <source>
        <strain evidence="2">An180</strain>
    </source>
</reference>
<protein>
    <submittedName>
        <fullName evidence="1">Uncharacterized protein</fullName>
    </submittedName>
</protein>
<dbReference type="AlphaFoldDB" id="A0A1Y4LAW7"/>
<evidence type="ECO:0000313" key="1">
    <source>
        <dbReference type="EMBL" id="OUP53868.1"/>
    </source>
</evidence>
<accession>A0A1Y4LAW7</accession>
<dbReference type="Gene3D" id="3.40.50.300">
    <property type="entry name" value="P-loop containing nucleotide triphosphate hydrolases"/>
    <property type="match status" value="1"/>
</dbReference>
<gene>
    <name evidence="1" type="ORF">B5F17_04595</name>
</gene>
<organism evidence="1 2">
    <name type="scientific">Butyricicoccus pullicaecorum</name>
    <dbReference type="NCBI Taxonomy" id="501571"/>
    <lineage>
        <taxon>Bacteria</taxon>
        <taxon>Bacillati</taxon>
        <taxon>Bacillota</taxon>
        <taxon>Clostridia</taxon>
        <taxon>Eubacteriales</taxon>
        <taxon>Butyricicoccaceae</taxon>
        <taxon>Butyricicoccus</taxon>
    </lineage>
</organism>
<dbReference type="Proteomes" id="UP000195897">
    <property type="component" value="Unassembled WGS sequence"/>
</dbReference>
<proteinExistence type="predicted"/>
<name>A0A1Y4LAW7_9FIRM</name>
<dbReference type="RefSeq" id="WP_087371304.1">
    <property type="nucleotide sequence ID" value="NZ_NFKK01000003.1"/>
</dbReference>